<feature type="domain" description="Glycosyltransferase 2-like" evidence="1">
    <location>
        <begin position="5"/>
        <end position="113"/>
    </location>
</feature>
<dbReference type="KEGG" id="osg:BST96_02220"/>
<name>A0A1X9N7B2_9GAMM</name>
<dbReference type="RefSeq" id="WP_085757118.1">
    <property type="nucleotide sequence ID" value="NZ_CP019343.1"/>
</dbReference>
<dbReference type="CDD" id="cd00761">
    <property type="entry name" value="Glyco_tranf_GTA_type"/>
    <property type="match status" value="1"/>
</dbReference>
<reference evidence="2 3" key="1">
    <citation type="submission" date="2016-11" db="EMBL/GenBank/DDBJ databases">
        <title>Trade-off between light-utilization and light-protection in marine flavobacteria.</title>
        <authorList>
            <person name="Kumagai Y."/>
        </authorList>
    </citation>
    <scope>NUCLEOTIDE SEQUENCE [LARGE SCALE GENOMIC DNA]</scope>
    <source>
        <strain evidence="2 3">NBRC 107125</strain>
    </source>
</reference>
<dbReference type="Proteomes" id="UP000193450">
    <property type="component" value="Chromosome"/>
</dbReference>
<evidence type="ECO:0000313" key="3">
    <source>
        <dbReference type="Proteomes" id="UP000193450"/>
    </source>
</evidence>
<organism evidence="2 3">
    <name type="scientific">Oceanicoccus sagamiensis</name>
    <dbReference type="NCBI Taxonomy" id="716816"/>
    <lineage>
        <taxon>Bacteria</taxon>
        <taxon>Pseudomonadati</taxon>
        <taxon>Pseudomonadota</taxon>
        <taxon>Gammaproteobacteria</taxon>
        <taxon>Cellvibrionales</taxon>
        <taxon>Spongiibacteraceae</taxon>
        <taxon>Oceanicoccus</taxon>
    </lineage>
</organism>
<dbReference type="OrthoDB" id="9801954at2"/>
<dbReference type="EMBL" id="CP019343">
    <property type="protein sequence ID" value="ARN73024.1"/>
    <property type="molecule type" value="Genomic_DNA"/>
</dbReference>
<evidence type="ECO:0000259" key="1">
    <source>
        <dbReference type="Pfam" id="PF00535"/>
    </source>
</evidence>
<sequence>MNLTLIMCTLGRTEEPKRLLDSLVIQTHKDFKLIIVDQNTDGRLDKLVADYSSSLPITHLQSSPGLSKARNAGLSYANEGIIAFPDDDCWYSPTLIEQVSNFFTKEPDYNGLSINRAASEKSCPKITPEQELSKFTIWGKVPSICLFLRYSATLEIGKFDEQLGVGSGTLWGAGEDSDYVLRSLHKGHRWKRAPSITVYHADNIQRTDVKGKARVRSYSRGLGRVLSKHKMPLWSVIGSLILSLLRILKALLLIDFQGYRWQTQALLGKIEGLLSKEKQTIDSQNHH</sequence>
<dbReference type="SUPFAM" id="SSF53448">
    <property type="entry name" value="Nucleotide-diphospho-sugar transferases"/>
    <property type="match status" value="1"/>
</dbReference>
<dbReference type="PANTHER" id="PTHR43685">
    <property type="entry name" value="GLYCOSYLTRANSFERASE"/>
    <property type="match status" value="1"/>
</dbReference>
<gene>
    <name evidence="2" type="ORF">BST96_02220</name>
</gene>
<dbReference type="InterPro" id="IPR001173">
    <property type="entry name" value="Glyco_trans_2-like"/>
</dbReference>
<dbReference type="STRING" id="716816.BST96_02220"/>
<dbReference type="InterPro" id="IPR050834">
    <property type="entry name" value="Glycosyltransf_2"/>
</dbReference>
<accession>A0A1X9N7B2</accession>
<dbReference type="AlphaFoldDB" id="A0A1X9N7B2"/>
<dbReference type="Gene3D" id="3.90.550.10">
    <property type="entry name" value="Spore Coat Polysaccharide Biosynthesis Protein SpsA, Chain A"/>
    <property type="match status" value="1"/>
</dbReference>
<dbReference type="PANTHER" id="PTHR43685:SF2">
    <property type="entry name" value="GLYCOSYLTRANSFERASE 2-LIKE DOMAIN-CONTAINING PROTEIN"/>
    <property type="match status" value="1"/>
</dbReference>
<dbReference type="InterPro" id="IPR029044">
    <property type="entry name" value="Nucleotide-diphossugar_trans"/>
</dbReference>
<proteinExistence type="predicted"/>
<dbReference type="Pfam" id="PF00535">
    <property type="entry name" value="Glycos_transf_2"/>
    <property type="match status" value="1"/>
</dbReference>
<keyword evidence="3" id="KW-1185">Reference proteome</keyword>
<protein>
    <recommendedName>
        <fullName evidence="1">Glycosyltransferase 2-like domain-containing protein</fullName>
    </recommendedName>
</protein>
<evidence type="ECO:0000313" key="2">
    <source>
        <dbReference type="EMBL" id="ARN73024.1"/>
    </source>
</evidence>